<feature type="domain" description="CobE/GbiG C-terminal" evidence="1">
    <location>
        <begin position="243"/>
        <end position="360"/>
    </location>
</feature>
<dbReference type="Proteomes" id="UP000553059">
    <property type="component" value="Unassembled WGS sequence"/>
</dbReference>
<name>A0A7C6Z5D0_9FIRM</name>
<protein>
    <submittedName>
        <fullName evidence="4">Cobalt-precorrin 5A hydrolase</fullName>
    </submittedName>
</protein>
<dbReference type="InterPro" id="IPR021745">
    <property type="entry name" value="CbiG_mid"/>
</dbReference>
<dbReference type="GO" id="GO:0009236">
    <property type="term" value="P:cobalamin biosynthetic process"/>
    <property type="evidence" value="ECO:0007669"/>
    <property type="project" value="InterPro"/>
</dbReference>
<evidence type="ECO:0000259" key="2">
    <source>
        <dbReference type="Pfam" id="PF11760"/>
    </source>
</evidence>
<dbReference type="GO" id="GO:0016787">
    <property type="term" value="F:hydrolase activity"/>
    <property type="evidence" value="ECO:0007669"/>
    <property type="project" value="UniProtKB-KW"/>
</dbReference>
<dbReference type="InterPro" id="IPR052553">
    <property type="entry name" value="CbiG_hydrolase"/>
</dbReference>
<dbReference type="InterPro" id="IPR038029">
    <property type="entry name" value="GbiG_N_sf"/>
</dbReference>
<evidence type="ECO:0000313" key="5">
    <source>
        <dbReference type="Proteomes" id="UP000553059"/>
    </source>
</evidence>
<dbReference type="InterPro" id="IPR036518">
    <property type="entry name" value="CobE/GbiG_C_sf"/>
</dbReference>
<dbReference type="PANTHER" id="PTHR37477">
    <property type="entry name" value="COBALT-PRECORRIN-5A HYDROLASE"/>
    <property type="match status" value="1"/>
</dbReference>
<dbReference type="InterPro" id="IPR021744">
    <property type="entry name" value="CbiG_N"/>
</dbReference>
<dbReference type="Pfam" id="PF11760">
    <property type="entry name" value="CbiG_N"/>
    <property type="match status" value="1"/>
</dbReference>
<dbReference type="Pfam" id="PF11761">
    <property type="entry name" value="CbiG_mid"/>
    <property type="match status" value="1"/>
</dbReference>
<dbReference type="EMBL" id="DUTF01000264">
    <property type="protein sequence ID" value="HHY27490.1"/>
    <property type="molecule type" value="Genomic_DNA"/>
</dbReference>
<evidence type="ECO:0000259" key="1">
    <source>
        <dbReference type="Pfam" id="PF01890"/>
    </source>
</evidence>
<organism evidence="4 5">
    <name type="scientific">Desulfitobacterium dehalogenans</name>
    <dbReference type="NCBI Taxonomy" id="36854"/>
    <lineage>
        <taxon>Bacteria</taxon>
        <taxon>Bacillati</taxon>
        <taxon>Bacillota</taxon>
        <taxon>Clostridia</taxon>
        <taxon>Eubacteriales</taxon>
        <taxon>Desulfitobacteriaceae</taxon>
        <taxon>Desulfitobacterium</taxon>
    </lineage>
</organism>
<evidence type="ECO:0000313" key="4">
    <source>
        <dbReference type="EMBL" id="HHY27490.1"/>
    </source>
</evidence>
<feature type="domain" description="Cobalamin biosynthesis central region" evidence="3">
    <location>
        <begin position="150"/>
        <end position="226"/>
    </location>
</feature>
<reference evidence="4 5" key="1">
    <citation type="journal article" date="2020" name="Biotechnol. Biofuels">
        <title>New insights from the biogas microbiome by comprehensive genome-resolved metagenomics of nearly 1600 species originating from multiple anaerobic digesters.</title>
        <authorList>
            <person name="Campanaro S."/>
            <person name="Treu L."/>
            <person name="Rodriguez-R L.M."/>
            <person name="Kovalovszki A."/>
            <person name="Ziels R.M."/>
            <person name="Maus I."/>
            <person name="Zhu X."/>
            <person name="Kougias P.G."/>
            <person name="Basile A."/>
            <person name="Luo G."/>
            <person name="Schluter A."/>
            <person name="Konstantinidis K.T."/>
            <person name="Angelidaki I."/>
        </authorList>
    </citation>
    <scope>NUCLEOTIDE SEQUENCE [LARGE SCALE GENOMIC DNA]</scope>
    <source>
        <strain evidence="4">AS05jafATM_4</strain>
    </source>
</reference>
<dbReference type="SUPFAM" id="SSF159672">
    <property type="entry name" value="CbiG N-terminal domain-like"/>
    <property type="match status" value="1"/>
</dbReference>
<evidence type="ECO:0000259" key="3">
    <source>
        <dbReference type="Pfam" id="PF11761"/>
    </source>
</evidence>
<dbReference type="AlphaFoldDB" id="A0A7C6Z5D0"/>
<comment type="caution">
    <text evidence="4">The sequence shown here is derived from an EMBL/GenBank/DDBJ whole genome shotgun (WGS) entry which is preliminary data.</text>
</comment>
<dbReference type="InterPro" id="IPR002750">
    <property type="entry name" value="CobE/GbiG_C"/>
</dbReference>
<gene>
    <name evidence="4" type="ORF">GX523_12260</name>
</gene>
<dbReference type="Gene3D" id="3.30.420.180">
    <property type="entry name" value="CobE/GbiG C-terminal domain"/>
    <property type="match status" value="1"/>
</dbReference>
<keyword evidence="4" id="KW-0378">Hydrolase</keyword>
<dbReference type="PANTHER" id="PTHR37477:SF1">
    <property type="entry name" value="COBALT-PRECORRIN-5A HYDROLASE"/>
    <property type="match status" value="1"/>
</dbReference>
<dbReference type="Pfam" id="PF01890">
    <property type="entry name" value="CbiG_C"/>
    <property type="match status" value="1"/>
</dbReference>
<sequence length="367" mass="41068">MKTAIVVLRDQGLRTACRIIEKWPEEEPTLLYLHQRLEGQKCIHETEEPAPCCDPYYFNELKEVLPELWEGSSLLIFIMATGIVVRHIAPYLQGKDRDPAVLVLDEKGEFVISLLSGHLGGANAWAKSVAQWIHAQPVITTATDVQGLTAPDEYARRFGWSVEPLSGLKEVNSLLLEQGYLKVWTDCLPEEHPLRQDPHYHFLKDKDKEHAQLWVTTEQLAAQHERIQGKSRPLHLVPRIFGIGVGCRRGVSREQVMEAIEGSLKQIGISPKSIQGLYSIELKADEAGIIEAARILGIPFHTFSSQEIQSMNEQEGLRPSEYVKEKIGVDGVCEAASLLGTSQGELVLPKQKWNGVTVAISKAKSMW</sequence>
<dbReference type="SUPFAM" id="SSF159664">
    <property type="entry name" value="CobE/GbiG C-terminal domain-like"/>
    <property type="match status" value="1"/>
</dbReference>
<dbReference type="Gene3D" id="3.40.50.11220">
    <property type="match status" value="1"/>
</dbReference>
<accession>A0A7C6Z5D0</accession>
<proteinExistence type="predicted"/>
<feature type="domain" description="Cobalamin synthesis G N-terminal" evidence="2">
    <location>
        <begin position="64"/>
        <end position="144"/>
    </location>
</feature>